<evidence type="ECO:0000259" key="6">
    <source>
        <dbReference type="PROSITE" id="PS50931"/>
    </source>
</evidence>
<dbReference type="InterPro" id="IPR036388">
    <property type="entry name" value="WH-like_DNA-bd_sf"/>
</dbReference>
<keyword evidence="2" id="KW-0805">Transcription regulation</keyword>
<proteinExistence type="inferred from homology"/>
<evidence type="ECO:0000256" key="3">
    <source>
        <dbReference type="ARBA" id="ARBA00023125"/>
    </source>
</evidence>
<dbReference type="RefSeq" id="WP_182665869.1">
    <property type="nucleotide sequence ID" value="NZ_VKHS01000524.1"/>
</dbReference>
<evidence type="ECO:0000256" key="4">
    <source>
        <dbReference type="ARBA" id="ARBA00023163"/>
    </source>
</evidence>
<dbReference type="SUPFAM" id="SSF53850">
    <property type="entry name" value="Periplasmic binding protein-like II"/>
    <property type="match status" value="1"/>
</dbReference>
<dbReference type="Gene3D" id="3.40.190.10">
    <property type="entry name" value="Periplasmic binding protein-like II"/>
    <property type="match status" value="2"/>
</dbReference>
<accession>A0A7W3T5T7</accession>
<gene>
    <name evidence="7" type="ORF">FOE67_18635</name>
</gene>
<dbReference type="PANTHER" id="PTHR30346">
    <property type="entry name" value="TRANSCRIPTIONAL DUAL REGULATOR HCAR-RELATED"/>
    <property type="match status" value="1"/>
</dbReference>
<feature type="domain" description="HTH lysR-type" evidence="6">
    <location>
        <begin position="2"/>
        <end position="59"/>
    </location>
</feature>
<dbReference type="GO" id="GO:0032993">
    <property type="term" value="C:protein-DNA complex"/>
    <property type="evidence" value="ECO:0007669"/>
    <property type="project" value="TreeGrafter"/>
</dbReference>
<dbReference type="InterPro" id="IPR036390">
    <property type="entry name" value="WH_DNA-bd_sf"/>
</dbReference>
<dbReference type="InterPro" id="IPR000847">
    <property type="entry name" value="LysR_HTH_N"/>
</dbReference>
<sequence>MLDVKRLQVLRAVVTSGTVTAAAAHLGYTPSAVSQQVAALEKQAGTPLLERVGRGVRPTAAGLLLAEHAALIGSAVARAETALSDLRAGCTGSLSIRYFATAGSTLVAPALARLRAEHPGIRVDLELTDPEDPFQEVVRGRADLAVIVRASDRLGDGVRLVHLLDDPYAAVLPLDHPLAGEEVIDLNELAGEQWVGSEQSGPCLKPVIDSCAAAGFSPDFVVGSEDHATAQGFVAAGLGVGLMPGLGLRARHPGVVVRPVRNPEPIRVISAAVRETALEQPALRGLLEALRDAAGADPTDGPGADRPRSDRGGREGPTGGARAGWGGR</sequence>
<dbReference type="Pfam" id="PF03466">
    <property type="entry name" value="LysR_substrate"/>
    <property type="match status" value="1"/>
</dbReference>
<dbReference type="Proteomes" id="UP000530234">
    <property type="component" value="Unassembled WGS sequence"/>
</dbReference>
<protein>
    <submittedName>
        <fullName evidence="7">LysR family transcriptional regulator</fullName>
    </submittedName>
</protein>
<reference evidence="8" key="1">
    <citation type="submission" date="2019-10" db="EMBL/GenBank/DDBJ databases">
        <title>Streptomyces sp. nov., a novel actinobacterium isolated from alkaline environment.</title>
        <authorList>
            <person name="Golinska P."/>
        </authorList>
    </citation>
    <scope>NUCLEOTIDE SEQUENCE [LARGE SCALE GENOMIC DNA]</scope>
    <source>
        <strain evidence="8">DSM 42108</strain>
    </source>
</reference>
<evidence type="ECO:0000256" key="5">
    <source>
        <dbReference type="SAM" id="MobiDB-lite"/>
    </source>
</evidence>
<dbReference type="InterPro" id="IPR005119">
    <property type="entry name" value="LysR_subst-bd"/>
</dbReference>
<comment type="similarity">
    <text evidence="1">Belongs to the LysR transcriptional regulatory family.</text>
</comment>
<dbReference type="SUPFAM" id="SSF46785">
    <property type="entry name" value="Winged helix' DNA-binding domain"/>
    <property type="match status" value="1"/>
</dbReference>
<evidence type="ECO:0000256" key="2">
    <source>
        <dbReference type="ARBA" id="ARBA00023015"/>
    </source>
</evidence>
<feature type="compositionally biased region" description="Gly residues" evidence="5">
    <location>
        <begin position="315"/>
        <end position="328"/>
    </location>
</feature>
<dbReference type="EMBL" id="VKHS01000524">
    <property type="protein sequence ID" value="MBB0231467.1"/>
    <property type="molecule type" value="Genomic_DNA"/>
</dbReference>
<comment type="caution">
    <text evidence="7">The sequence shown here is derived from an EMBL/GenBank/DDBJ whole genome shotgun (WGS) entry which is preliminary data.</text>
</comment>
<dbReference type="Gene3D" id="1.10.10.10">
    <property type="entry name" value="Winged helix-like DNA-binding domain superfamily/Winged helix DNA-binding domain"/>
    <property type="match status" value="1"/>
</dbReference>
<keyword evidence="4" id="KW-0804">Transcription</keyword>
<evidence type="ECO:0000256" key="1">
    <source>
        <dbReference type="ARBA" id="ARBA00009437"/>
    </source>
</evidence>
<dbReference type="GO" id="GO:0003677">
    <property type="term" value="F:DNA binding"/>
    <property type="evidence" value="ECO:0007669"/>
    <property type="project" value="UniProtKB-KW"/>
</dbReference>
<dbReference type="Pfam" id="PF00126">
    <property type="entry name" value="HTH_1"/>
    <property type="match status" value="1"/>
</dbReference>
<feature type="compositionally biased region" description="Basic and acidic residues" evidence="5">
    <location>
        <begin position="303"/>
        <end position="314"/>
    </location>
</feature>
<feature type="compositionally biased region" description="Low complexity" evidence="5">
    <location>
        <begin position="292"/>
        <end position="302"/>
    </location>
</feature>
<evidence type="ECO:0000313" key="8">
    <source>
        <dbReference type="Proteomes" id="UP000530234"/>
    </source>
</evidence>
<feature type="region of interest" description="Disordered" evidence="5">
    <location>
        <begin position="292"/>
        <end position="328"/>
    </location>
</feature>
<keyword evidence="3" id="KW-0238">DNA-binding</keyword>
<name>A0A7W3T5T7_9ACTN</name>
<evidence type="ECO:0000313" key="7">
    <source>
        <dbReference type="EMBL" id="MBB0231467.1"/>
    </source>
</evidence>
<dbReference type="PROSITE" id="PS50931">
    <property type="entry name" value="HTH_LYSR"/>
    <property type="match status" value="1"/>
</dbReference>
<dbReference type="CDD" id="cd08423">
    <property type="entry name" value="PBP2_LTTR_like_6"/>
    <property type="match status" value="1"/>
</dbReference>
<organism evidence="7 8">
    <name type="scientific">Streptomyces calidiresistens</name>
    <dbReference type="NCBI Taxonomy" id="1485586"/>
    <lineage>
        <taxon>Bacteria</taxon>
        <taxon>Bacillati</taxon>
        <taxon>Actinomycetota</taxon>
        <taxon>Actinomycetes</taxon>
        <taxon>Kitasatosporales</taxon>
        <taxon>Streptomycetaceae</taxon>
        <taxon>Streptomyces</taxon>
    </lineage>
</organism>
<dbReference type="GO" id="GO:0003700">
    <property type="term" value="F:DNA-binding transcription factor activity"/>
    <property type="evidence" value="ECO:0007669"/>
    <property type="project" value="InterPro"/>
</dbReference>
<keyword evidence="8" id="KW-1185">Reference proteome</keyword>
<dbReference type="AlphaFoldDB" id="A0A7W3T5T7"/>
<dbReference type="PANTHER" id="PTHR30346:SF29">
    <property type="entry name" value="LYSR SUBSTRATE-BINDING"/>
    <property type="match status" value="1"/>
</dbReference>